<dbReference type="InterPro" id="IPR011032">
    <property type="entry name" value="GroES-like_sf"/>
</dbReference>
<dbReference type="Gene3D" id="3.40.50.720">
    <property type="entry name" value="NAD(P)-binding Rossmann-like Domain"/>
    <property type="match status" value="1"/>
</dbReference>
<gene>
    <name evidence="7" type="ORF">Rhow_006130</name>
</gene>
<evidence type="ECO:0000313" key="7">
    <source>
        <dbReference type="EMBL" id="GCE42191.1"/>
    </source>
</evidence>
<organism evidence="7 8">
    <name type="scientific">Rhodococcus wratislaviensis</name>
    <name type="common">Tsukamurella wratislaviensis</name>
    <dbReference type="NCBI Taxonomy" id="44752"/>
    <lineage>
        <taxon>Bacteria</taxon>
        <taxon>Bacillati</taxon>
        <taxon>Actinomycetota</taxon>
        <taxon>Actinomycetes</taxon>
        <taxon>Mycobacteriales</taxon>
        <taxon>Nocardiaceae</taxon>
        <taxon>Rhodococcus</taxon>
    </lineage>
</organism>
<dbReference type="PROSITE" id="PS00059">
    <property type="entry name" value="ADH_ZINC"/>
    <property type="match status" value="1"/>
</dbReference>
<proteinExistence type="inferred from homology"/>
<dbReference type="InterPro" id="IPR050129">
    <property type="entry name" value="Zn_alcohol_dh"/>
</dbReference>
<evidence type="ECO:0000259" key="6">
    <source>
        <dbReference type="SMART" id="SM00829"/>
    </source>
</evidence>
<dbReference type="InterPro" id="IPR036291">
    <property type="entry name" value="NAD(P)-bd_dom_sf"/>
</dbReference>
<keyword evidence="3 5" id="KW-0862">Zinc</keyword>
<dbReference type="InterPro" id="IPR020843">
    <property type="entry name" value="ER"/>
</dbReference>
<name>A0A402CEY5_RHOWR</name>
<dbReference type="Pfam" id="PF00107">
    <property type="entry name" value="ADH_zinc_N"/>
    <property type="match status" value="1"/>
</dbReference>
<sequence length="361" mass="37666">MSTARAAVLVGPNNVETWEVNVPEPAPAGVLVRVVVGGVCGSDAHIVTGDAGVMPFPIVLGHEGVGRIEKLGVDITTDYAGVPVEVGDVVYWAPIALCHRCYSCTILDNTPCENSRFFENADLPNWGSYADFAWLPPGMAFFRVPDHVEPEALAALGCALPTALRGFEQAGGLRYNQSVVVQGAGPVGLSAVLVASLSGAGEIIVIDGSEKRLETARSLGATATVSLAESSAEQRLNDIYALTGPSGPDVVVEAAGFLGAFPEGIDLVGLHGRYIVLGLWGAMGEIPVSPRLLTTKNVQITGATFPKPKHYYGTVQLVARCQDTVPLSSLVTHRFSIADAGAALEAIRTGTVIKAVIDPSL</sequence>
<dbReference type="SMART" id="SM00829">
    <property type="entry name" value="PKS_ER"/>
    <property type="match status" value="1"/>
</dbReference>
<dbReference type="GO" id="GO:0016491">
    <property type="term" value="F:oxidoreductase activity"/>
    <property type="evidence" value="ECO:0007669"/>
    <property type="project" value="UniProtKB-KW"/>
</dbReference>
<evidence type="ECO:0000256" key="3">
    <source>
        <dbReference type="ARBA" id="ARBA00022833"/>
    </source>
</evidence>
<evidence type="ECO:0000256" key="1">
    <source>
        <dbReference type="ARBA" id="ARBA00001947"/>
    </source>
</evidence>
<dbReference type="RefSeq" id="WP_124394170.1">
    <property type="nucleotide sequence ID" value="NZ_BHYM01000050.1"/>
</dbReference>
<feature type="domain" description="Enoyl reductase (ER)" evidence="6">
    <location>
        <begin position="11"/>
        <end position="357"/>
    </location>
</feature>
<comment type="caution">
    <text evidence="7">The sequence shown here is derived from an EMBL/GenBank/DDBJ whole genome shotgun (WGS) entry which is preliminary data.</text>
</comment>
<reference evidence="7 8" key="1">
    <citation type="submission" date="2018-11" db="EMBL/GenBank/DDBJ databases">
        <title>Microbial catabolism of amino acid.</title>
        <authorList>
            <person name="Hibi M."/>
            <person name="Ogawa J."/>
        </authorList>
    </citation>
    <scope>NUCLEOTIDE SEQUENCE [LARGE SCALE GENOMIC DNA]</scope>
    <source>
        <strain evidence="7 8">C31-06</strain>
    </source>
</reference>
<evidence type="ECO:0000256" key="2">
    <source>
        <dbReference type="ARBA" id="ARBA00022723"/>
    </source>
</evidence>
<dbReference type="AlphaFoldDB" id="A0A402CEY5"/>
<keyword evidence="2 5" id="KW-0479">Metal-binding</keyword>
<comment type="similarity">
    <text evidence="5">Belongs to the zinc-containing alcohol dehydrogenase family.</text>
</comment>
<dbReference type="Gene3D" id="3.90.180.10">
    <property type="entry name" value="Medium-chain alcohol dehydrogenases, catalytic domain"/>
    <property type="match status" value="1"/>
</dbReference>
<dbReference type="EMBL" id="BHYM01000050">
    <property type="protein sequence ID" value="GCE42191.1"/>
    <property type="molecule type" value="Genomic_DNA"/>
</dbReference>
<protein>
    <submittedName>
        <fullName evidence="7">Threonine dehydrogenase and related Zn-dependent dehydrogenases</fullName>
    </submittedName>
</protein>
<dbReference type="SUPFAM" id="SSF50129">
    <property type="entry name" value="GroES-like"/>
    <property type="match status" value="1"/>
</dbReference>
<evidence type="ECO:0000256" key="4">
    <source>
        <dbReference type="ARBA" id="ARBA00023002"/>
    </source>
</evidence>
<dbReference type="OrthoDB" id="241504at2"/>
<dbReference type="Proteomes" id="UP000287519">
    <property type="component" value="Unassembled WGS sequence"/>
</dbReference>
<accession>A0A402CEY5</accession>
<evidence type="ECO:0000313" key="8">
    <source>
        <dbReference type="Proteomes" id="UP000287519"/>
    </source>
</evidence>
<keyword evidence="8" id="KW-1185">Reference proteome</keyword>
<evidence type="ECO:0000256" key="5">
    <source>
        <dbReference type="RuleBase" id="RU361277"/>
    </source>
</evidence>
<dbReference type="InterPro" id="IPR013154">
    <property type="entry name" value="ADH-like_N"/>
</dbReference>
<dbReference type="PANTHER" id="PTHR43401:SF1">
    <property type="entry name" value="ENOYL REDUCTASE (ER) DOMAIN-CONTAINING PROTEIN"/>
    <property type="match status" value="1"/>
</dbReference>
<keyword evidence="4" id="KW-0560">Oxidoreductase</keyword>
<dbReference type="GO" id="GO:0008270">
    <property type="term" value="F:zinc ion binding"/>
    <property type="evidence" value="ECO:0007669"/>
    <property type="project" value="InterPro"/>
</dbReference>
<dbReference type="InterPro" id="IPR013149">
    <property type="entry name" value="ADH-like_C"/>
</dbReference>
<dbReference type="CDD" id="cd08231">
    <property type="entry name" value="MDR_TM0436_like"/>
    <property type="match status" value="1"/>
</dbReference>
<dbReference type="SUPFAM" id="SSF51735">
    <property type="entry name" value="NAD(P)-binding Rossmann-fold domains"/>
    <property type="match status" value="1"/>
</dbReference>
<dbReference type="PANTHER" id="PTHR43401">
    <property type="entry name" value="L-THREONINE 3-DEHYDROGENASE"/>
    <property type="match status" value="1"/>
</dbReference>
<comment type="cofactor">
    <cofactor evidence="1 5">
        <name>Zn(2+)</name>
        <dbReference type="ChEBI" id="CHEBI:29105"/>
    </cofactor>
</comment>
<dbReference type="InterPro" id="IPR002328">
    <property type="entry name" value="ADH_Zn_CS"/>
</dbReference>
<dbReference type="Pfam" id="PF08240">
    <property type="entry name" value="ADH_N"/>
    <property type="match status" value="1"/>
</dbReference>